<dbReference type="PANTHER" id="PTHR30217:SF10">
    <property type="entry name" value="23S RRNA 5-HYDROXYCYTIDINE C2501 SYNTHASE"/>
    <property type="match status" value="1"/>
</dbReference>
<dbReference type="InterPro" id="IPR009000">
    <property type="entry name" value="Transl_B-barrel_sf"/>
</dbReference>
<organism evidence="2 3">
    <name type="scientific">Fonticella tunisiensis</name>
    <dbReference type="NCBI Taxonomy" id="1096341"/>
    <lineage>
        <taxon>Bacteria</taxon>
        <taxon>Bacillati</taxon>
        <taxon>Bacillota</taxon>
        <taxon>Clostridia</taxon>
        <taxon>Eubacteriales</taxon>
        <taxon>Clostridiaceae</taxon>
        <taxon>Fonticella</taxon>
    </lineage>
</organism>
<evidence type="ECO:0000313" key="3">
    <source>
        <dbReference type="Proteomes" id="UP000295325"/>
    </source>
</evidence>
<dbReference type="PANTHER" id="PTHR30217">
    <property type="entry name" value="PEPTIDASE U32 FAMILY"/>
    <property type="match status" value="1"/>
</dbReference>
<dbReference type="Proteomes" id="UP000295325">
    <property type="component" value="Unassembled WGS sequence"/>
</dbReference>
<dbReference type="GO" id="GO:0006508">
    <property type="term" value="P:proteolysis"/>
    <property type="evidence" value="ECO:0007669"/>
    <property type="project" value="UniProtKB-KW"/>
</dbReference>
<keyword evidence="2" id="KW-0645">Protease</keyword>
<dbReference type="AlphaFoldDB" id="A0A4R7KQP6"/>
<dbReference type="Pfam" id="PF12392">
    <property type="entry name" value="DUF3656"/>
    <property type="match status" value="1"/>
</dbReference>
<feature type="domain" description="Peptidase U32 collagenase" evidence="1">
    <location>
        <begin position="370"/>
        <end position="486"/>
    </location>
</feature>
<accession>A0A4R7KQP6</accession>
<dbReference type="OrthoDB" id="9807498at2"/>
<name>A0A4R7KQP6_9CLOT</name>
<protein>
    <submittedName>
        <fullName evidence="2">Putative protease</fullName>
    </submittedName>
</protein>
<keyword evidence="2" id="KW-0378">Hydrolase</keyword>
<dbReference type="InterPro" id="IPR020988">
    <property type="entry name" value="Pept_U32_collagenase"/>
</dbReference>
<keyword evidence="3" id="KW-1185">Reference proteome</keyword>
<dbReference type="EMBL" id="SOAZ01000009">
    <property type="protein sequence ID" value="TDT61036.1"/>
    <property type="molecule type" value="Genomic_DNA"/>
</dbReference>
<evidence type="ECO:0000313" key="2">
    <source>
        <dbReference type="EMBL" id="TDT61036.1"/>
    </source>
</evidence>
<evidence type="ECO:0000259" key="1">
    <source>
        <dbReference type="Pfam" id="PF12392"/>
    </source>
</evidence>
<reference evidence="2 3" key="1">
    <citation type="submission" date="2019-03" db="EMBL/GenBank/DDBJ databases">
        <title>Genomic Encyclopedia of Type Strains, Phase IV (KMG-IV): sequencing the most valuable type-strain genomes for metagenomic binning, comparative biology and taxonomic classification.</title>
        <authorList>
            <person name="Goeker M."/>
        </authorList>
    </citation>
    <scope>NUCLEOTIDE SEQUENCE [LARGE SCALE GENOMIC DNA]</scope>
    <source>
        <strain evidence="2 3">DSM 24455</strain>
    </source>
</reference>
<gene>
    <name evidence="2" type="ORF">EDD71_10940</name>
</gene>
<dbReference type="RefSeq" id="WP_133628003.1">
    <property type="nucleotide sequence ID" value="NZ_SOAZ01000009.1"/>
</dbReference>
<dbReference type="InterPro" id="IPR001539">
    <property type="entry name" value="Peptidase_U32"/>
</dbReference>
<dbReference type="GO" id="GO:0008233">
    <property type="term" value="F:peptidase activity"/>
    <property type="evidence" value="ECO:0007669"/>
    <property type="project" value="UniProtKB-KW"/>
</dbReference>
<dbReference type="SUPFAM" id="SSF50447">
    <property type="entry name" value="Translation proteins"/>
    <property type="match status" value="1"/>
</dbReference>
<dbReference type="InterPro" id="IPR051454">
    <property type="entry name" value="RNA/ubiquinone_mod_enzymes"/>
</dbReference>
<dbReference type="Gene3D" id="2.40.30.10">
    <property type="entry name" value="Translation factors"/>
    <property type="match status" value="1"/>
</dbReference>
<comment type="caution">
    <text evidence="2">The sequence shown here is derived from an EMBL/GenBank/DDBJ whole genome shotgun (WGS) entry which is preliminary data.</text>
</comment>
<proteinExistence type="predicted"/>
<sequence>MVELLAPAGDFESLRAAVLNGANAVYIGGKEFSARASAGNFDRKEMIEAVKFCHAYNVKVYVTMNTLLRNDEIESALEYASFLYSQGVDALIIQDTGFLKALREHLPDFELHGSTQMTAHNLDSVNTLYEMGLKRVVLSRELSLDEIDNIVKNTKAEIEVFIHGALCISFSGQCLFSSMIGGRSGNRGRCAQPCRMQYSIDNKSERLHYLSPKDLSTLEFIEKLVGTGVHSLKIEGRMKRPEYVSTVVSAYRRALDNNRREDDLERVTQAFNRGGFTTAFLFGRQGRDMMSYERPKNWGTYLGRVVSSRGKFASILLKKPLRVGDGVEIFNKNTGAPVGSIKVNGKDVEEAKAGETAVIYLEGANKGDVLYKSLDIKLVREAEESFKGKNIRKVPIYGRFTAHKGQRIKFEIYHLSEASSQSVSDEPERALKAPLSVERALDALSKTGDTPFYFENIDVDMDDDIAIPVSKLNGLRRDAINSLLDELQGRREYKKIHFKLNAAAKKVKPEIAVQTGRIEIAEAASLAGCDIVFFGGDRLRINSGSFEEVLNTVGRRTAVYPWYSEIIMEEYKKLEKEAEGIKGMGVDRALCGNMGFYSALKSMGFDVYLDKGFNVFNSQACETFKNCGALLSPELNINQLKNTVLKTNNKTMVYSYGRVKLMVSRHCPIGSSRGHGREGCPDLCENKIHYLKDRTGEDFPVVTDWYCRSHIYNSKILCSLEHIKDIMDVNADYMLLSFLDETPEEAELVVKAYREAIDAAWEGDFNLTHSGERLLESLKGKITKGHLYRGVL</sequence>
<dbReference type="Pfam" id="PF01136">
    <property type="entry name" value="Peptidase_U32"/>
    <property type="match status" value="2"/>
</dbReference>